<dbReference type="AlphaFoldDB" id="A0A4Y7PZI4"/>
<protein>
    <submittedName>
        <fullName evidence="2">Uncharacterized protein</fullName>
    </submittedName>
</protein>
<evidence type="ECO:0000313" key="2">
    <source>
        <dbReference type="EMBL" id="TDL20803.1"/>
    </source>
</evidence>
<organism evidence="2 3">
    <name type="scientific">Rickenella mellea</name>
    <dbReference type="NCBI Taxonomy" id="50990"/>
    <lineage>
        <taxon>Eukaryota</taxon>
        <taxon>Fungi</taxon>
        <taxon>Dikarya</taxon>
        <taxon>Basidiomycota</taxon>
        <taxon>Agaricomycotina</taxon>
        <taxon>Agaricomycetes</taxon>
        <taxon>Hymenochaetales</taxon>
        <taxon>Rickenellaceae</taxon>
        <taxon>Rickenella</taxon>
    </lineage>
</organism>
<evidence type="ECO:0000256" key="1">
    <source>
        <dbReference type="SAM" id="Phobius"/>
    </source>
</evidence>
<feature type="transmembrane region" description="Helical" evidence="1">
    <location>
        <begin position="100"/>
        <end position="118"/>
    </location>
</feature>
<keyword evidence="3" id="KW-1185">Reference proteome</keyword>
<dbReference type="EMBL" id="ML170185">
    <property type="protein sequence ID" value="TDL20803.1"/>
    <property type="molecule type" value="Genomic_DNA"/>
</dbReference>
<proteinExistence type="predicted"/>
<reference evidence="2 3" key="1">
    <citation type="submission" date="2018-06" db="EMBL/GenBank/DDBJ databases">
        <title>A transcriptomic atlas of mushroom development highlights an independent origin of complex multicellularity.</title>
        <authorList>
            <consortium name="DOE Joint Genome Institute"/>
            <person name="Krizsan K."/>
            <person name="Almasi E."/>
            <person name="Merenyi Z."/>
            <person name="Sahu N."/>
            <person name="Viragh M."/>
            <person name="Koszo T."/>
            <person name="Mondo S."/>
            <person name="Kiss B."/>
            <person name="Balint B."/>
            <person name="Kues U."/>
            <person name="Barry K."/>
            <person name="Hegedus J.C."/>
            <person name="Henrissat B."/>
            <person name="Johnson J."/>
            <person name="Lipzen A."/>
            <person name="Ohm R."/>
            <person name="Nagy I."/>
            <person name="Pangilinan J."/>
            <person name="Yan J."/>
            <person name="Xiong Y."/>
            <person name="Grigoriev I.V."/>
            <person name="Hibbett D.S."/>
            <person name="Nagy L.G."/>
        </authorList>
    </citation>
    <scope>NUCLEOTIDE SEQUENCE [LARGE SCALE GENOMIC DNA]</scope>
    <source>
        <strain evidence="2 3">SZMC22713</strain>
    </source>
</reference>
<keyword evidence="1" id="KW-0812">Transmembrane</keyword>
<feature type="transmembrane region" description="Helical" evidence="1">
    <location>
        <begin position="29"/>
        <end position="51"/>
    </location>
</feature>
<evidence type="ECO:0000313" key="3">
    <source>
        <dbReference type="Proteomes" id="UP000294933"/>
    </source>
</evidence>
<name>A0A4Y7PZI4_9AGAM</name>
<dbReference type="Proteomes" id="UP000294933">
    <property type="component" value="Unassembled WGS sequence"/>
</dbReference>
<accession>A0A4Y7PZI4</accession>
<feature type="transmembrane region" description="Helical" evidence="1">
    <location>
        <begin position="63"/>
        <end position="88"/>
    </location>
</feature>
<dbReference type="VEuPathDB" id="FungiDB:BD410DRAFT_357953"/>
<keyword evidence="1" id="KW-1133">Transmembrane helix</keyword>
<keyword evidence="1" id="KW-0472">Membrane</keyword>
<sequence length="127" mass="14209">MKGFIIAFLFGGLLLYFFARGGLGLLARISAIIFLAVWFFFFFFGLLGGVLEVTQNRKDAWDAVPLLLGMWLIGWPFIAFTLITWPSLSIYSSLLASSGVYLLSAGLFMVAWTVTVLIEDRLVSFKH</sequence>
<gene>
    <name evidence="2" type="ORF">BD410DRAFT_357953</name>
</gene>